<protein>
    <submittedName>
        <fullName evidence="2">Uncharacterized protein</fullName>
    </submittedName>
</protein>
<keyword evidence="3" id="KW-1185">Reference proteome</keyword>
<name>A0A9P6NF22_9BASI</name>
<evidence type="ECO:0000256" key="1">
    <source>
        <dbReference type="SAM" id="Phobius"/>
    </source>
</evidence>
<organism evidence="2 3">
    <name type="scientific">Cronartium quercuum f. sp. fusiforme G11</name>
    <dbReference type="NCBI Taxonomy" id="708437"/>
    <lineage>
        <taxon>Eukaryota</taxon>
        <taxon>Fungi</taxon>
        <taxon>Dikarya</taxon>
        <taxon>Basidiomycota</taxon>
        <taxon>Pucciniomycotina</taxon>
        <taxon>Pucciniomycetes</taxon>
        <taxon>Pucciniales</taxon>
        <taxon>Coleosporiaceae</taxon>
        <taxon>Cronartium</taxon>
    </lineage>
</organism>
<keyword evidence="1" id="KW-1133">Transmembrane helix</keyword>
<reference evidence="2" key="1">
    <citation type="submission" date="2013-11" db="EMBL/GenBank/DDBJ databases">
        <title>Genome sequence of the fusiform rust pathogen reveals effectors for host alternation and coevolution with pine.</title>
        <authorList>
            <consortium name="DOE Joint Genome Institute"/>
            <person name="Smith K."/>
            <person name="Pendleton A."/>
            <person name="Kubisiak T."/>
            <person name="Anderson C."/>
            <person name="Salamov A."/>
            <person name="Aerts A."/>
            <person name="Riley R."/>
            <person name="Clum A."/>
            <person name="Lindquist E."/>
            <person name="Ence D."/>
            <person name="Campbell M."/>
            <person name="Kronenberg Z."/>
            <person name="Feau N."/>
            <person name="Dhillon B."/>
            <person name="Hamelin R."/>
            <person name="Burleigh J."/>
            <person name="Smith J."/>
            <person name="Yandell M."/>
            <person name="Nelson C."/>
            <person name="Grigoriev I."/>
            <person name="Davis J."/>
        </authorList>
    </citation>
    <scope>NUCLEOTIDE SEQUENCE</scope>
    <source>
        <strain evidence="2">G11</strain>
    </source>
</reference>
<comment type="caution">
    <text evidence="2">The sequence shown here is derived from an EMBL/GenBank/DDBJ whole genome shotgun (WGS) entry which is preliminary data.</text>
</comment>
<feature type="transmembrane region" description="Helical" evidence="1">
    <location>
        <begin position="21"/>
        <end position="41"/>
    </location>
</feature>
<gene>
    <name evidence="2" type="ORF">CROQUDRAFT_225962</name>
</gene>
<dbReference type="AlphaFoldDB" id="A0A9P6NF22"/>
<keyword evidence="1" id="KW-0472">Membrane</keyword>
<proteinExistence type="predicted"/>
<dbReference type="Proteomes" id="UP000886653">
    <property type="component" value="Unassembled WGS sequence"/>
</dbReference>
<sequence length="85" mass="9703">MMDRAGPIPKHKTRVSQVSTLYILIIMSKGFEVGAFPILWNQINHHEFLHERVVVHCEGCLINLAFTSGTGMVLHLSHRLIKQVR</sequence>
<evidence type="ECO:0000313" key="3">
    <source>
        <dbReference type="Proteomes" id="UP000886653"/>
    </source>
</evidence>
<keyword evidence="1" id="KW-0812">Transmembrane</keyword>
<feature type="transmembrane region" description="Helical" evidence="1">
    <location>
        <begin position="53"/>
        <end position="76"/>
    </location>
</feature>
<evidence type="ECO:0000313" key="2">
    <source>
        <dbReference type="EMBL" id="KAG0142535.1"/>
    </source>
</evidence>
<accession>A0A9P6NF22</accession>
<dbReference type="EMBL" id="MU167345">
    <property type="protein sequence ID" value="KAG0142535.1"/>
    <property type="molecule type" value="Genomic_DNA"/>
</dbReference>